<evidence type="ECO:0000256" key="5">
    <source>
        <dbReference type="ARBA" id="ARBA00022618"/>
    </source>
</evidence>
<evidence type="ECO:0000256" key="7">
    <source>
        <dbReference type="ARBA" id="ARBA00022737"/>
    </source>
</evidence>
<dbReference type="InterPro" id="IPR007275">
    <property type="entry name" value="YTH_domain"/>
</dbReference>
<dbReference type="GO" id="GO:0051315">
    <property type="term" value="P:attachment of mitotic spindle microtubules to kinetochore"/>
    <property type="evidence" value="ECO:0007669"/>
    <property type="project" value="UniProtKB-ARBA"/>
</dbReference>
<feature type="region of interest" description="Disordered" evidence="12">
    <location>
        <begin position="853"/>
        <end position="889"/>
    </location>
</feature>
<dbReference type="GO" id="GO:0061863">
    <property type="term" value="F:microtubule plus end polymerase"/>
    <property type="evidence" value="ECO:0007669"/>
    <property type="project" value="InterPro"/>
</dbReference>
<dbReference type="GO" id="GO:0099070">
    <property type="term" value="C:static microtubule bundle"/>
    <property type="evidence" value="ECO:0007669"/>
    <property type="project" value="UniProtKB-ARBA"/>
</dbReference>
<comment type="subcellular location">
    <subcellularLocation>
        <location evidence="2">Cytoplasm</location>
        <location evidence="2">Cytoskeleton</location>
        <location evidence="2">Microtubule organizing center</location>
        <location evidence="2">Centrosome</location>
    </subcellularLocation>
    <subcellularLocation>
        <location evidence="1">Cytoplasm</location>
        <location evidence="1">Cytoskeleton</location>
        <location evidence="1">Spindle</location>
    </subcellularLocation>
</comment>
<feature type="region of interest" description="Disordered" evidence="12">
    <location>
        <begin position="1125"/>
        <end position="1233"/>
    </location>
</feature>
<keyword evidence="5" id="KW-0132">Cell division</keyword>
<dbReference type="GO" id="GO:1990571">
    <property type="term" value="P:meiotic centromere clustering"/>
    <property type="evidence" value="ECO:0007669"/>
    <property type="project" value="UniProtKB-ARBA"/>
</dbReference>
<feature type="region of interest" description="Disordered" evidence="12">
    <location>
        <begin position="1801"/>
        <end position="1836"/>
    </location>
</feature>
<dbReference type="Proteomes" id="UP001214415">
    <property type="component" value="Chromosome 4"/>
</dbReference>
<dbReference type="GO" id="GO:0005881">
    <property type="term" value="C:cytoplasmic microtubule"/>
    <property type="evidence" value="ECO:0007669"/>
    <property type="project" value="UniProtKB-ARBA"/>
</dbReference>
<evidence type="ECO:0000256" key="11">
    <source>
        <dbReference type="ARBA" id="ARBA00025722"/>
    </source>
</evidence>
<feature type="domain" description="YTH" evidence="13">
    <location>
        <begin position="1996"/>
        <end position="2131"/>
    </location>
</feature>
<feature type="compositionally biased region" description="Low complexity" evidence="12">
    <location>
        <begin position="854"/>
        <end position="872"/>
    </location>
</feature>
<evidence type="ECO:0000256" key="9">
    <source>
        <dbReference type="ARBA" id="ARBA00023212"/>
    </source>
</evidence>
<dbReference type="Gene3D" id="3.10.590.10">
    <property type="entry name" value="ph1033 like domains"/>
    <property type="match status" value="1"/>
</dbReference>
<feature type="compositionally biased region" description="Low complexity" evidence="12">
    <location>
        <begin position="602"/>
        <end position="621"/>
    </location>
</feature>
<dbReference type="InterPro" id="IPR048491">
    <property type="entry name" value="XMAP215_CLASP_TOG"/>
</dbReference>
<dbReference type="InterPro" id="IPR016024">
    <property type="entry name" value="ARM-type_fold"/>
</dbReference>
<proteinExistence type="inferred from homology"/>
<name>A0AAF0IZF8_9BASI</name>
<dbReference type="GO" id="GO:0000022">
    <property type="term" value="P:mitotic spindle elongation"/>
    <property type="evidence" value="ECO:0007669"/>
    <property type="project" value="UniProtKB-ARBA"/>
</dbReference>
<dbReference type="GO" id="GO:1990498">
    <property type="term" value="C:mitotic spindle microtubule"/>
    <property type="evidence" value="ECO:0007669"/>
    <property type="project" value="UniProtKB-ARBA"/>
</dbReference>
<dbReference type="Pfam" id="PF21041">
    <property type="entry name" value="XMAP215_CLASP_TOG"/>
    <property type="match status" value="2"/>
</dbReference>
<dbReference type="GO" id="GO:0030951">
    <property type="term" value="P:establishment or maintenance of microtubule cytoskeleton polarity"/>
    <property type="evidence" value="ECO:0007669"/>
    <property type="project" value="InterPro"/>
</dbReference>
<reference evidence="14" key="1">
    <citation type="submission" date="2023-03" db="EMBL/GenBank/DDBJ databases">
        <title>Mating type loci evolution in Malassezia.</title>
        <authorList>
            <person name="Coelho M.A."/>
        </authorList>
    </citation>
    <scope>NUCLEOTIDE SEQUENCE</scope>
    <source>
        <strain evidence="14">CBS 12830</strain>
    </source>
</reference>
<dbReference type="GO" id="GO:0044732">
    <property type="term" value="C:mitotic spindle pole body"/>
    <property type="evidence" value="ECO:0007669"/>
    <property type="project" value="UniProtKB-ARBA"/>
</dbReference>
<comment type="similarity">
    <text evidence="3">Belongs to the CLASP family.</text>
</comment>
<feature type="region of interest" description="Disordered" evidence="12">
    <location>
        <begin position="518"/>
        <end position="625"/>
    </location>
</feature>
<accession>A0AAF0IZF8</accession>
<sequence>MADTAGGSADDVARMPLGERLSSKIWKARLSAYEELARVFSHTSSDEDPVFDEYARQTDILQGMALDTNAAAQEKGVECLCAFVKYGGSRAGRTRMDVLPGIADKCLGSMRTGTRKAAQELVLLYAEQEDAKGCDGIIGDICDKLASKQPKVVAANVSALALLVQNLGGEQVNVRLISPCIPRIFAHADKNVRAEGTVLTVELHRVMGGALAPVLSQLKDIQVKELERQFSEAPPANAPSRYLASNKARYEASETPNAAASLEDAAPPSEAALDEQHGDMVELVHDPYETSEPVHVLSQGKISPQFFSLVAATKWQERMEAVESLYAALKDLPRIQPDPDLDAYVQALQLRVQKDVNINVVLQACRCLSALAQGLRKDGASFLYVLPTVLERLKERKPTTVEVLAATLDALFLCGTLSDILEPVVAAAAHKNPAVKAGTLRFLARCLQRSSAAPSGADIKTMASMLVTSLGDGAGDVRDAAAYAMGTLLKLVGERAMAPFMEQLDDIKRAKVQEEASNVTLAGRPTAPPSKASLHPPASAPPGRAPRAPSAPLRPPTRPPRDTAPTAPRRPAAATEGAPPAKPRAPARPSPQKPAVPRAPVPSLGASSGAASRRPPARSGSTQPAADEALSYRYSPEDGAAQALELLPEPVKVQLASSSWKERLEGAQSLVPWIRTTEPDTELVAHLLVRHPGWKESNFQVMNAVFQAMQAMQALPSFGRSTAALTIPPLCEKLGDIKLKATAGETLLLYAEACSFGFVLAQGLPVLSSLKAPKAQADALLWVNDAVLAFGLQGVNTKALVSYTVAGLKSANAAVRANATTVFGTLARFVGRALLSLVSDVTPQLMATLEAQVASAEPAPAPTRTTRSAAAEVPDEVSGPATPAANEAADDVDLDDLVPRVAIETVIRSATLQSMGDSSWKVRKEAMETVLSSLQSHARLQGQGTDLVQALKPRLQDTNLMVRTLALELVALLARGLQKHFDPLAHALSAPVVQVLADAKAPIRAAAAATLDAMVAQVQLAPLVPGMGQVLDGKHANPMLRQDLFQWLVGALNAHSPPPDLAPLVPSVVASLDDRSGPVRKGAQALLPMVLTSVGYKALVDATGALKGASRATALPLIEEARSEAARLHRPGATAAPAARGPMPRAAPRAIVPPSSMPPASIPAQCRAAPTSTAPTSRREAGSAPVARVRPTTTAEPARPKASAVSRTLSSSARTAEPAPPPTPFLTSDSKYKAARERASRTPFVMEGVVRARDVATLRQQMETCCVPTLVARLFSQDHHAERDYLQGLEDVMSVLTNPACAERAGVSSSEVLAQVCANTDVLLKYACMRLLEKNTSVALKCFELVGALLDTMSRENTPLGDAEAQALILTLILRTGDAKSAFREAARDMLQRVCVLFPPSRLFQLLLEHGLSSKNARTRSECLAELGCLLARHGLAVCTPAKSLPQVARLIGDRDPAVRGAALGTLVEAYKLVGEGLWRLVGPLPAKDESLLEERLKRTSVPSPTRASHGGEASDRRTLPTLAARAPRPSCAQDDAQEDVARVRSEVKETSMAGLKSLQAHLPQTLTPSTRPSVVQALLTALQRTSRGGLVDHRYVKHVLQTLLVLLDSQYACAAPLMVEDLAPLLHALLRQLMQISALDDDASQMLAKQLNAVVLRVLSTCPGDAVYAALFQLLTDGARTLSAESDEDARFVELVVKCLWKVARKLPNALETKQVQGAALLVSVEQFLQAVPPAEWGRRAREHVPLRDIPLITATNVLKQMTDVLGEGALALTDTWEEPENSHVYRYLLRLLYGSGAPREGESTASTSTAPASAAPLEEETKKIAPVRRATSPSDDALTAELRSIFDRISQKDQSRAAIRDLYEYQKRHPSKHASIERSLQNTGPIFQRYIKRALANHAAEDQTPAPTLPSSSVDARLAELKAKFRREPGDQRSTERIEKRMSMSTEALRSRLAAMRTDDAGPGPILIGHRPPNIIASTKRRYPGELAHRNRSNEALIKPWQSSASVPSIWGDMPWPSDAQEVTNYPATEEAWNVPRKYSQHSDYDPTTFARLPQMTSGLDYNQNSDIWADGTRWKGLFHVRWLLIKDVPNAQLRHIYLPNTADLRPVTKSRDTQELLPDAAVASIQTSANEMQGLFLLCSEFVGECLQCHGLTLQYKLGKPDPLLQRSIAQSITPNCCSVLDIATPLSGRARLWAT</sequence>
<protein>
    <recommendedName>
        <fullName evidence="13">YTH domain-containing protein</fullName>
    </recommendedName>
</protein>
<feature type="compositionally biased region" description="Low complexity" evidence="12">
    <location>
        <begin position="1131"/>
        <end position="1154"/>
    </location>
</feature>
<feature type="compositionally biased region" description="Low complexity" evidence="12">
    <location>
        <begin position="563"/>
        <end position="579"/>
    </location>
</feature>
<evidence type="ECO:0000259" key="13">
    <source>
        <dbReference type="PROSITE" id="PS50882"/>
    </source>
</evidence>
<dbReference type="InterPro" id="IPR034085">
    <property type="entry name" value="TOG"/>
</dbReference>
<evidence type="ECO:0000313" key="14">
    <source>
        <dbReference type="EMBL" id="WFD23422.1"/>
    </source>
</evidence>
<feature type="region of interest" description="Disordered" evidence="12">
    <location>
        <begin position="1496"/>
        <end position="1537"/>
    </location>
</feature>
<dbReference type="GO" id="GO:0046785">
    <property type="term" value="P:microtubule polymerization"/>
    <property type="evidence" value="ECO:0007669"/>
    <property type="project" value="InterPro"/>
</dbReference>
<keyword evidence="15" id="KW-1185">Reference proteome</keyword>
<feature type="compositionally biased region" description="Low complexity" evidence="12">
    <location>
        <begin position="1805"/>
        <end position="1818"/>
    </location>
</feature>
<dbReference type="Pfam" id="PF04146">
    <property type="entry name" value="YTH"/>
    <property type="match status" value="1"/>
</dbReference>
<evidence type="ECO:0000256" key="2">
    <source>
        <dbReference type="ARBA" id="ARBA00004300"/>
    </source>
</evidence>
<dbReference type="Gene3D" id="1.25.10.10">
    <property type="entry name" value="Leucine-rich Repeat Variant"/>
    <property type="match status" value="5"/>
</dbReference>
<dbReference type="FunFam" id="1.25.10.10:FF:000019">
    <property type="entry name" value="Cytoskeleton-associated protein 5"/>
    <property type="match status" value="1"/>
</dbReference>
<keyword evidence="7" id="KW-0677">Repeat</keyword>
<evidence type="ECO:0000256" key="4">
    <source>
        <dbReference type="ARBA" id="ARBA00022490"/>
    </source>
</evidence>
<dbReference type="PROSITE" id="PS50882">
    <property type="entry name" value="YTH"/>
    <property type="match status" value="1"/>
</dbReference>
<dbReference type="InterPro" id="IPR024395">
    <property type="entry name" value="CLASP_N_dom"/>
</dbReference>
<evidence type="ECO:0000313" key="15">
    <source>
        <dbReference type="Proteomes" id="UP001214415"/>
    </source>
</evidence>
<keyword evidence="8" id="KW-0498">Mitosis</keyword>
<evidence type="ECO:0000256" key="10">
    <source>
        <dbReference type="ARBA" id="ARBA00023306"/>
    </source>
</evidence>
<comment type="similarity">
    <text evidence="11">Belongs to the TOG/XMAP215 family.</text>
</comment>
<dbReference type="InterPro" id="IPR045110">
    <property type="entry name" value="XMAP215"/>
</dbReference>
<keyword evidence="9" id="KW-0206">Cytoskeleton</keyword>
<dbReference type="InterPro" id="IPR011989">
    <property type="entry name" value="ARM-like"/>
</dbReference>
<dbReference type="SMART" id="SM01349">
    <property type="entry name" value="TOG"/>
    <property type="match status" value="5"/>
</dbReference>
<evidence type="ECO:0000256" key="3">
    <source>
        <dbReference type="ARBA" id="ARBA00009549"/>
    </source>
</evidence>
<keyword evidence="4" id="KW-0963">Cytoplasm</keyword>
<dbReference type="CDD" id="cd21134">
    <property type="entry name" value="YTH"/>
    <property type="match status" value="1"/>
</dbReference>
<evidence type="ECO:0000256" key="1">
    <source>
        <dbReference type="ARBA" id="ARBA00004186"/>
    </source>
</evidence>
<dbReference type="SUPFAM" id="SSF48371">
    <property type="entry name" value="ARM repeat"/>
    <property type="match status" value="1"/>
</dbReference>
<keyword evidence="6" id="KW-0493">Microtubule</keyword>
<dbReference type="FunFam" id="1.25.10.10:FF:000050">
    <property type="entry name" value="Cytoskeleton-associated protein 5 isoform X1"/>
    <property type="match status" value="1"/>
</dbReference>
<evidence type="ECO:0000256" key="12">
    <source>
        <dbReference type="SAM" id="MobiDB-lite"/>
    </source>
</evidence>
<dbReference type="EMBL" id="CP119903">
    <property type="protein sequence ID" value="WFD23422.1"/>
    <property type="molecule type" value="Genomic_DNA"/>
</dbReference>
<dbReference type="Pfam" id="PF12348">
    <property type="entry name" value="CLASP_N"/>
    <property type="match status" value="1"/>
</dbReference>
<keyword evidence="10" id="KW-0131">Cell cycle</keyword>
<gene>
    <name evidence="14" type="ORF">MEQU1_002111</name>
</gene>
<evidence type="ECO:0000256" key="8">
    <source>
        <dbReference type="ARBA" id="ARBA00022776"/>
    </source>
</evidence>
<feature type="region of interest" description="Disordered" evidence="12">
    <location>
        <begin position="248"/>
        <end position="274"/>
    </location>
</feature>
<dbReference type="GO" id="GO:0003723">
    <property type="term" value="F:RNA binding"/>
    <property type="evidence" value="ECO:0007669"/>
    <property type="project" value="InterPro"/>
</dbReference>
<organism evidence="14 15">
    <name type="scientific">Malassezia equina</name>
    <dbReference type="NCBI Taxonomy" id="1381935"/>
    <lineage>
        <taxon>Eukaryota</taxon>
        <taxon>Fungi</taxon>
        <taxon>Dikarya</taxon>
        <taxon>Basidiomycota</taxon>
        <taxon>Ustilaginomycotina</taxon>
        <taxon>Malasseziomycetes</taxon>
        <taxon>Malasseziales</taxon>
        <taxon>Malasseziaceae</taxon>
        <taxon>Malassezia</taxon>
    </lineage>
</organism>
<feature type="compositionally biased region" description="Pro residues" evidence="12">
    <location>
        <begin position="580"/>
        <end position="600"/>
    </location>
</feature>
<evidence type="ECO:0000256" key="6">
    <source>
        <dbReference type="ARBA" id="ARBA00022701"/>
    </source>
</evidence>
<dbReference type="PANTHER" id="PTHR12609">
    <property type="entry name" value="MICROTUBULE ASSOCIATED PROTEIN XMAP215"/>
    <property type="match status" value="1"/>
</dbReference>
<dbReference type="GO" id="GO:0051010">
    <property type="term" value="F:microtubule plus-end binding"/>
    <property type="evidence" value="ECO:0007669"/>
    <property type="project" value="InterPro"/>
</dbReference>
<dbReference type="GO" id="GO:0051301">
    <property type="term" value="P:cell division"/>
    <property type="evidence" value="ECO:0007669"/>
    <property type="project" value="UniProtKB-KW"/>
</dbReference>